<evidence type="ECO:0000256" key="6">
    <source>
        <dbReference type="ARBA" id="ARBA00052546"/>
    </source>
</evidence>
<dbReference type="EMBL" id="FNVU01000028">
    <property type="protein sequence ID" value="SEG93785.1"/>
    <property type="molecule type" value="Genomic_DNA"/>
</dbReference>
<dbReference type="InterPro" id="IPR013786">
    <property type="entry name" value="AcylCoA_DH/ox_N"/>
</dbReference>
<evidence type="ECO:0000313" key="12">
    <source>
        <dbReference type="EMBL" id="SEG93785.1"/>
    </source>
</evidence>
<evidence type="ECO:0000256" key="2">
    <source>
        <dbReference type="ARBA" id="ARBA00009347"/>
    </source>
</evidence>
<reference evidence="12 13" key="1">
    <citation type="submission" date="2016-10" db="EMBL/GenBank/DDBJ databases">
        <authorList>
            <person name="de Groot N.N."/>
        </authorList>
    </citation>
    <scope>NUCLEOTIDE SEQUENCE [LARGE SCALE GENOMIC DNA]</scope>
    <source>
        <strain evidence="12 13">CGMCC 4.2023</strain>
    </source>
</reference>
<dbReference type="OrthoDB" id="8876745at2"/>
<dbReference type="FunFam" id="2.40.110.10:FF:000001">
    <property type="entry name" value="Acyl-CoA dehydrogenase, mitochondrial"/>
    <property type="match status" value="1"/>
</dbReference>
<dbReference type="Pfam" id="PF02770">
    <property type="entry name" value="Acyl-CoA_dh_M"/>
    <property type="match status" value="1"/>
</dbReference>
<evidence type="ECO:0000256" key="8">
    <source>
        <dbReference type="RuleBase" id="RU362125"/>
    </source>
</evidence>
<dbReference type="Gene3D" id="1.20.140.10">
    <property type="entry name" value="Butyryl-CoA Dehydrogenase, subunit A, domain 3"/>
    <property type="match status" value="1"/>
</dbReference>
<keyword evidence="5 8" id="KW-0560">Oxidoreductase</keyword>
<dbReference type="Gene3D" id="2.40.110.10">
    <property type="entry name" value="Butyryl-CoA Dehydrogenase, subunit A, domain 2"/>
    <property type="match status" value="1"/>
</dbReference>
<evidence type="ECO:0000256" key="3">
    <source>
        <dbReference type="ARBA" id="ARBA00022630"/>
    </source>
</evidence>
<evidence type="ECO:0000256" key="1">
    <source>
        <dbReference type="ARBA" id="ARBA00001974"/>
    </source>
</evidence>
<dbReference type="InterPro" id="IPR009075">
    <property type="entry name" value="AcylCo_DH/oxidase_C"/>
</dbReference>
<evidence type="ECO:0000259" key="9">
    <source>
        <dbReference type="Pfam" id="PF00441"/>
    </source>
</evidence>
<dbReference type="SUPFAM" id="SSF47203">
    <property type="entry name" value="Acyl-CoA dehydrogenase C-terminal domain-like"/>
    <property type="match status" value="1"/>
</dbReference>
<dbReference type="Pfam" id="PF00441">
    <property type="entry name" value="Acyl-CoA_dh_1"/>
    <property type="match status" value="1"/>
</dbReference>
<dbReference type="PROSITE" id="PS00072">
    <property type="entry name" value="ACYL_COA_DH_1"/>
    <property type="match status" value="1"/>
</dbReference>
<dbReference type="Pfam" id="PF02771">
    <property type="entry name" value="Acyl-CoA_dh_N"/>
    <property type="match status" value="1"/>
</dbReference>
<keyword evidence="3 8" id="KW-0285">Flavoprotein</keyword>
<proteinExistence type="inferred from homology"/>
<sequence>MASAADFDLFRTSEEHEMLRDAVRSLAEAKIAPFAAEVDEQARFPQEARDALETNDLHAIHVPEAYDGSGADALSTVIVIEEVARVCASSSLIPAVNKLGSMPVQLSGSEELKAKYLGALARKEGMFSYALSEPEAGSDAAGMKTRAVRDGDFYVLNGVKRWITNAGVSEFYTVMAVTDPEKRSKGISAFVVEKGDEGVSFGAPEKKLGIKGSPTREVYFDNVRIPADRMIGAEGTGFATAMKTLDHTRVTIAAQALGIAQGALDYAKGYVQERKQFGKAIAEFQGIQFMLADMAMKLEAARQITYAAAARSERSDPDLTFFGAAAKCYASDAAMEITTDAVQLLGGYGYTRDYPLERMMRDAKITQIYEGTNQVQRIVMARQLLKG</sequence>
<dbReference type="InterPro" id="IPR009100">
    <property type="entry name" value="AcylCoA_DH/oxidase_NM_dom_sf"/>
</dbReference>
<dbReference type="InterPro" id="IPR046373">
    <property type="entry name" value="Acyl-CoA_Oxase/DH_mid-dom_sf"/>
</dbReference>
<dbReference type="InterPro" id="IPR006091">
    <property type="entry name" value="Acyl-CoA_Oxase/DH_mid-dom"/>
</dbReference>
<evidence type="ECO:0000259" key="11">
    <source>
        <dbReference type="Pfam" id="PF02771"/>
    </source>
</evidence>
<protein>
    <recommendedName>
        <fullName evidence="7">Probable acyl-CoA dehydrogenase fadE25</fullName>
    </recommendedName>
</protein>
<dbReference type="PANTHER" id="PTHR43884:SF12">
    <property type="entry name" value="ISOVALERYL-COA DEHYDROGENASE, MITOCHONDRIAL-RELATED"/>
    <property type="match status" value="1"/>
</dbReference>
<dbReference type="RefSeq" id="WP_103890638.1">
    <property type="nucleotide sequence ID" value="NZ_FNVU01000028.1"/>
</dbReference>
<dbReference type="PANTHER" id="PTHR43884">
    <property type="entry name" value="ACYL-COA DEHYDROGENASE"/>
    <property type="match status" value="1"/>
</dbReference>
<evidence type="ECO:0000259" key="10">
    <source>
        <dbReference type="Pfam" id="PF02770"/>
    </source>
</evidence>
<dbReference type="SUPFAM" id="SSF56645">
    <property type="entry name" value="Acyl-CoA dehydrogenase NM domain-like"/>
    <property type="match status" value="1"/>
</dbReference>
<dbReference type="Gene3D" id="1.10.540.10">
    <property type="entry name" value="Acyl-CoA dehydrogenase/oxidase, N-terminal domain"/>
    <property type="match status" value="1"/>
</dbReference>
<dbReference type="GO" id="GO:0003995">
    <property type="term" value="F:acyl-CoA dehydrogenase activity"/>
    <property type="evidence" value="ECO:0007669"/>
    <property type="project" value="InterPro"/>
</dbReference>
<dbReference type="AlphaFoldDB" id="A0A1H6EAE2"/>
<gene>
    <name evidence="12" type="ORF">SAMN05216223_12873</name>
</gene>
<dbReference type="InterPro" id="IPR037069">
    <property type="entry name" value="AcylCoA_DH/ox_N_sf"/>
</dbReference>
<evidence type="ECO:0000256" key="4">
    <source>
        <dbReference type="ARBA" id="ARBA00022827"/>
    </source>
</evidence>
<feature type="domain" description="Acyl-CoA dehydrogenase/oxidase N-terminal" evidence="11">
    <location>
        <begin position="13"/>
        <end position="124"/>
    </location>
</feature>
<accession>A0A1H6EAE2</accession>
<comment type="similarity">
    <text evidence="2 8">Belongs to the acyl-CoA dehydrogenase family.</text>
</comment>
<dbReference type="InterPro" id="IPR006089">
    <property type="entry name" value="Acyl-CoA_DH_CS"/>
</dbReference>
<dbReference type="GO" id="GO:0050660">
    <property type="term" value="F:flavin adenine dinucleotide binding"/>
    <property type="evidence" value="ECO:0007669"/>
    <property type="project" value="InterPro"/>
</dbReference>
<dbReference type="PIRSF" id="PIRSF016578">
    <property type="entry name" value="HsaA"/>
    <property type="match status" value="1"/>
</dbReference>
<dbReference type="Proteomes" id="UP000236754">
    <property type="component" value="Unassembled WGS sequence"/>
</dbReference>
<keyword evidence="4 8" id="KW-0274">FAD</keyword>
<evidence type="ECO:0000256" key="5">
    <source>
        <dbReference type="ARBA" id="ARBA00023002"/>
    </source>
</evidence>
<name>A0A1H6EAE2_9ACTN</name>
<keyword evidence="13" id="KW-1185">Reference proteome</keyword>
<feature type="domain" description="Acyl-CoA dehydrogenase/oxidase C-terminal" evidence="9">
    <location>
        <begin position="235"/>
        <end position="385"/>
    </location>
</feature>
<dbReference type="PROSITE" id="PS00073">
    <property type="entry name" value="ACYL_COA_DH_2"/>
    <property type="match status" value="1"/>
</dbReference>
<comment type="catalytic activity">
    <reaction evidence="6">
        <text>a 2,3-saturated acyl-CoA + A = a 2,3-dehydroacyl-CoA + AH2</text>
        <dbReference type="Rhea" id="RHEA:48608"/>
        <dbReference type="ChEBI" id="CHEBI:13193"/>
        <dbReference type="ChEBI" id="CHEBI:17499"/>
        <dbReference type="ChEBI" id="CHEBI:60015"/>
        <dbReference type="ChEBI" id="CHEBI:65111"/>
    </reaction>
</comment>
<dbReference type="FunFam" id="1.20.140.10:FF:000004">
    <property type="entry name" value="Acyl-CoA dehydrogenase FadE25"/>
    <property type="match status" value="1"/>
</dbReference>
<comment type="cofactor">
    <cofactor evidence="1 8">
        <name>FAD</name>
        <dbReference type="ChEBI" id="CHEBI:57692"/>
    </cofactor>
</comment>
<evidence type="ECO:0000256" key="7">
    <source>
        <dbReference type="ARBA" id="ARBA00071575"/>
    </source>
</evidence>
<feature type="domain" description="Acyl-CoA oxidase/dehydrogenase middle" evidence="10">
    <location>
        <begin position="129"/>
        <end position="223"/>
    </location>
</feature>
<dbReference type="InterPro" id="IPR036250">
    <property type="entry name" value="AcylCo_DH-like_C"/>
</dbReference>
<organism evidence="12 13">
    <name type="scientific">Actinacidiphila yanglinensis</name>
    <dbReference type="NCBI Taxonomy" id="310779"/>
    <lineage>
        <taxon>Bacteria</taxon>
        <taxon>Bacillati</taxon>
        <taxon>Actinomycetota</taxon>
        <taxon>Actinomycetes</taxon>
        <taxon>Kitasatosporales</taxon>
        <taxon>Streptomycetaceae</taxon>
        <taxon>Actinacidiphila</taxon>
    </lineage>
</organism>
<evidence type="ECO:0000313" key="13">
    <source>
        <dbReference type="Proteomes" id="UP000236754"/>
    </source>
</evidence>
<dbReference type="FunFam" id="1.10.540.10:FF:000023">
    <property type="entry name" value="Acyl-CoA dehydrogenase FadE25"/>
    <property type="match status" value="1"/>
</dbReference>